<accession>A0A8J6A1P9</accession>
<evidence type="ECO:0000313" key="2">
    <source>
        <dbReference type="EMBL" id="KAG8510602.1"/>
    </source>
</evidence>
<protein>
    <submittedName>
        <fullName evidence="2">Glyceraldehyde-3-phosphate dehydrogenase</fullName>
    </submittedName>
</protein>
<name>A0A8J6A1P9_GALPY</name>
<dbReference type="AlphaFoldDB" id="A0A8J6A1P9"/>
<feature type="region of interest" description="Disordered" evidence="1">
    <location>
        <begin position="151"/>
        <end position="176"/>
    </location>
</feature>
<comment type="caution">
    <text evidence="2">The sequence shown here is derived from an EMBL/GenBank/DDBJ whole genome shotgun (WGS) entry which is preliminary data.</text>
</comment>
<evidence type="ECO:0000256" key="1">
    <source>
        <dbReference type="SAM" id="MobiDB-lite"/>
    </source>
</evidence>
<evidence type="ECO:0000313" key="3">
    <source>
        <dbReference type="Proteomes" id="UP000700334"/>
    </source>
</evidence>
<dbReference type="Proteomes" id="UP000700334">
    <property type="component" value="Unassembled WGS sequence"/>
</dbReference>
<sequence>MRTYQIQMGDAGNEYLWNSLVSSLPWEKLGAHLKGWAKGSSPSAEKYDNSFKTVNFVLMEGLMDIAHAITTTQKTVDEPFGKLWVLVVDLIFHLEKAVKYNGIEKLAPALLTDTHSFDAGIIIILNKHFGDGPHDPHDLQNIRAPKITAPGRAQEEERHPELLGSPSPTFQTHRESLDLSQSLPMEKGRSLRSPAFSCTINKLHCTQPKKKRKENFR</sequence>
<organism evidence="2 3">
    <name type="scientific">Galemys pyrenaicus</name>
    <name type="common">Iberian desman</name>
    <name type="synonym">Pyrenean desman</name>
    <dbReference type="NCBI Taxonomy" id="202257"/>
    <lineage>
        <taxon>Eukaryota</taxon>
        <taxon>Metazoa</taxon>
        <taxon>Chordata</taxon>
        <taxon>Craniata</taxon>
        <taxon>Vertebrata</taxon>
        <taxon>Euteleostomi</taxon>
        <taxon>Mammalia</taxon>
        <taxon>Eutheria</taxon>
        <taxon>Laurasiatheria</taxon>
        <taxon>Eulipotyphla</taxon>
        <taxon>Talpidae</taxon>
        <taxon>Galemys</taxon>
    </lineage>
</organism>
<proteinExistence type="predicted"/>
<dbReference type="SUPFAM" id="SSF55347">
    <property type="entry name" value="Glyceraldehyde-3-phosphate dehydrogenase-like, C-terminal domain"/>
    <property type="match status" value="1"/>
</dbReference>
<keyword evidence="3" id="KW-1185">Reference proteome</keyword>
<dbReference type="EMBL" id="JAGFMF010011868">
    <property type="protein sequence ID" value="KAG8510602.1"/>
    <property type="molecule type" value="Genomic_DNA"/>
</dbReference>
<gene>
    <name evidence="2" type="ORF">J0S82_002658</name>
</gene>
<reference evidence="2" key="1">
    <citation type="journal article" date="2021" name="Evol. Appl.">
        <title>The genome of the Pyrenean desman and the effects of bottlenecks and inbreeding on the genomic landscape of an endangered species.</title>
        <authorList>
            <person name="Escoda L."/>
            <person name="Castresana J."/>
        </authorList>
    </citation>
    <scope>NUCLEOTIDE SEQUENCE</scope>
    <source>
        <strain evidence="2">IBE-C5619</strain>
    </source>
</reference>